<name>A0ABP7C1B0_9ACTN</name>
<dbReference type="InterPro" id="IPR010872">
    <property type="entry name" value="MDMPI_C-term_domain"/>
</dbReference>
<feature type="domain" description="Mycothiol-dependent maleylpyruvate isomerase metal-binding" evidence="3">
    <location>
        <begin position="229"/>
        <end position="341"/>
    </location>
</feature>
<organism evidence="4 5">
    <name type="scientific">Nonomuraea antimicrobica</name>
    <dbReference type="NCBI Taxonomy" id="561173"/>
    <lineage>
        <taxon>Bacteria</taxon>
        <taxon>Bacillati</taxon>
        <taxon>Actinomycetota</taxon>
        <taxon>Actinomycetes</taxon>
        <taxon>Streptosporangiales</taxon>
        <taxon>Streptosporangiaceae</taxon>
        <taxon>Nonomuraea</taxon>
    </lineage>
</organism>
<evidence type="ECO:0000313" key="4">
    <source>
        <dbReference type="EMBL" id="GAA3672432.1"/>
    </source>
</evidence>
<sequence>MDLADRTSVRVQVVHDLLDGSSGVLSRDLGHPVAHRARPPGVHVSPEAVRVLRATHRDAGPRQRVTLSLGPRGEDDVTHARGRPRRVRHDVAGDVRHGVDDAEPGLDRAARAVDQQHDVGQGIFLRQQEQVRDHPVGAVVNERPAEHDRTVPQERLSLAVWSVQGDRSPRFRRAGTRALHRPRPSALGRIRRGETFAAALIGSHGRARSIVCLNSGMDYQRYLELLDRDCARLRETALRDLGAAVPSCPGWTAAHVLLHVGEVFLHKAEAMRGGAWPHPWPPEPEPAHPAGYFDRGLSELRAQLTSRGPEEPTITWYDPDRTVAFWGRRMAQETVIHRVDAELAAGEPIAPIPDDLALDGIDEVLVTFLAYTSMRWPEELGESLKGADGRTVSVGAGGRRWLVRLAPSGVEAAEIGAVEVGEGDVERASVFGRPQDVLLWLWGRGDGGALSFSGDPALVERLRALLKGATQ</sequence>
<dbReference type="SUPFAM" id="SSF109854">
    <property type="entry name" value="DinB/YfiT-like putative metalloenzymes"/>
    <property type="match status" value="1"/>
</dbReference>
<evidence type="ECO:0000259" key="2">
    <source>
        <dbReference type="Pfam" id="PF07398"/>
    </source>
</evidence>
<keyword evidence="5" id="KW-1185">Reference proteome</keyword>
<dbReference type="Pfam" id="PF07398">
    <property type="entry name" value="MDMPI_C"/>
    <property type="match status" value="1"/>
</dbReference>
<gene>
    <name evidence="4" type="ORF">GCM10022224_040860</name>
</gene>
<proteinExistence type="predicted"/>
<evidence type="ECO:0000259" key="3">
    <source>
        <dbReference type="Pfam" id="PF11716"/>
    </source>
</evidence>
<dbReference type="EMBL" id="BAAAZP010000078">
    <property type="protein sequence ID" value="GAA3672432.1"/>
    <property type="molecule type" value="Genomic_DNA"/>
</dbReference>
<dbReference type="InterPro" id="IPR024344">
    <property type="entry name" value="MDMPI_metal-binding"/>
</dbReference>
<protein>
    <recommendedName>
        <fullName evidence="6">TIGR03083 family protein</fullName>
    </recommendedName>
</protein>
<feature type="domain" description="MDMPI C-terminal" evidence="2">
    <location>
        <begin position="355"/>
        <end position="461"/>
    </location>
</feature>
<feature type="region of interest" description="Disordered" evidence="1">
    <location>
        <begin position="64"/>
        <end position="83"/>
    </location>
</feature>
<dbReference type="InterPro" id="IPR034660">
    <property type="entry name" value="DinB/YfiT-like"/>
</dbReference>
<evidence type="ECO:0008006" key="6">
    <source>
        <dbReference type="Google" id="ProtNLM"/>
    </source>
</evidence>
<comment type="caution">
    <text evidence="4">The sequence shown here is derived from an EMBL/GenBank/DDBJ whole genome shotgun (WGS) entry which is preliminary data.</text>
</comment>
<dbReference type="Pfam" id="PF11716">
    <property type="entry name" value="MDMPI_N"/>
    <property type="match status" value="1"/>
</dbReference>
<dbReference type="PANTHER" id="PTHR40758:SF1">
    <property type="entry name" value="CONSERVED PROTEIN"/>
    <property type="match status" value="1"/>
</dbReference>
<dbReference type="PANTHER" id="PTHR40758">
    <property type="entry name" value="CONSERVED PROTEIN"/>
    <property type="match status" value="1"/>
</dbReference>
<reference evidence="5" key="1">
    <citation type="journal article" date="2019" name="Int. J. Syst. Evol. Microbiol.">
        <title>The Global Catalogue of Microorganisms (GCM) 10K type strain sequencing project: providing services to taxonomists for standard genome sequencing and annotation.</title>
        <authorList>
            <consortium name="The Broad Institute Genomics Platform"/>
            <consortium name="The Broad Institute Genome Sequencing Center for Infectious Disease"/>
            <person name="Wu L."/>
            <person name="Ma J."/>
        </authorList>
    </citation>
    <scope>NUCLEOTIDE SEQUENCE [LARGE SCALE GENOMIC DNA]</scope>
    <source>
        <strain evidence="5">JCM 16904</strain>
    </source>
</reference>
<accession>A0ABP7C1B0</accession>
<dbReference type="Proteomes" id="UP001500902">
    <property type="component" value="Unassembled WGS sequence"/>
</dbReference>
<evidence type="ECO:0000313" key="5">
    <source>
        <dbReference type="Proteomes" id="UP001500902"/>
    </source>
</evidence>
<evidence type="ECO:0000256" key="1">
    <source>
        <dbReference type="SAM" id="MobiDB-lite"/>
    </source>
</evidence>